<dbReference type="PANTHER" id="PTHR46225:SF2">
    <property type="entry name" value="C3H4 TYPE ZINC FINGER PROTEIN"/>
    <property type="match status" value="1"/>
</dbReference>
<dbReference type="OrthoDB" id="8062037at2759"/>
<proteinExistence type="predicted"/>
<sequence length="97" mass="10947">MNIYGSDAEEKLLGIHRQLNNEWLEIGTTFGKKVRFSPAYCIYLAMYVNNDELSELPCSHFFQQDCVDKWLKINNSCPLLKAGVGETLLSSLTEATA</sequence>
<dbReference type="InterPro" id="IPR013083">
    <property type="entry name" value="Znf_RING/FYVE/PHD"/>
</dbReference>
<accession>A0A9J5YEG5</accession>
<reference evidence="2 3" key="1">
    <citation type="submission" date="2020-09" db="EMBL/GenBank/DDBJ databases">
        <title>De no assembly of potato wild relative species, Solanum commersonii.</title>
        <authorList>
            <person name="Cho K."/>
        </authorList>
    </citation>
    <scope>NUCLEOTIDE SEQUENCE [LARGE SCALE GENOMIC DNA]</scope>
    <source>
        <strain evidence="2">LZ3.2</strain>
        <tissue evidence="2">Leaf</tissue>
    </source>
</reference>
<protein>
    <recommendedName>
        <fullName evidence="1">RING-type domain-containing protein</fullName>
    </recommendedName>
</protein>
<evidence type="ECO:0000313" key="3">
    <source>
        <dbReference type="Proteomes" id="UP000824120"/>
    </source>
</evidence>
<dbReference type="PANTHER" id="PTHR46225">
    <property type="entry name" value="C3H4 TYPE ZINC FINGER PROTEIN"/>
    <property type="match status" value="1"/>
</dbReference>
<dbReference type="Gene3D" id="3.30.40.10">
    <property type="entry name" value="Zinc/RING finger domain, C3HC4 (zinc finger)"/>
    <property type="match status" value="1"/>
</dbReference>
<gene>
    <name evidence="2" type="ORF">H5410_039240</name>
</gene>
<organism evidence="2 3">
    <name type="scientific">Solanum commersonii</name>
    <name type="common">Commerson's wild potato</name>
    <name type="synonym">Commerson's nightshade</name>
    <dbReference type="NCBI Taxonomy" id="4109"/>
    <lineage>
        <taxon>Eukaryota</taxon>
        <taxon>Viridiplantae</taxon>
        <taxon>Streptophyta</taxon>
        <taxon>Embryophyta</taxon>
        <taxon>Tracheophyta</taxon>
        <taxon>Spermatophyta</taxon>
        <taxon>Magnoliopsida</taxon>
        <taxon>eudicotyledons</taxon>
        <taxon>Gunneridae</taxon>
        <taxon>Pentapetalae</taxon>
        <taxon>asterids</taxon>
        <taxon>lamiids</taxon>
        <taxon>Solanales</taxon>
        <taxon>Solanaceae</taxon>
        <taxon>Solanoideae</taxon>
        <taxon>Solaneae</taxon>
        <taxon>Solanum</taxon>
    </lineage>
</organism>
<evidence type="ECO:0000313" key="2">
    <source>
        <dbReference type="EMBL" id="KAG5598008.1"/>
    </source>
</evidence>
<feature type="domain" description="RING-type" evidence="1">
    <location>
        <begin position="45"/>
        <end position="79"/>
    </location>
</feature>
<dbReference type="EMBL" id="JACXVP010000007">
    <property type="protein sequence ID" value="KAG5598008.1"/>
    <property type="molecule type" value="Genomic_DNA"/>
</dbReference>
<dbReference type="AlphaFoldDB" id="A0A9J5YEG5"/>
<name>A0A9J5YEG5_SOLCO</name>
<dbReference type="SUPFAM" id="SSF57850">
    <property type="entry name" value="RING/U-box"/>
    <property type="match status" value="1"/>
</dbReference>
<dbReference type="InterPro" id="IPR001841">
    <property type="entry name" value="Znf_RING"/>
</dbReference>
<keyword evidence="3" id="KW-1185">Reference proteome</keyword>
<comment type="caution">
    <text evidence="2">The sequence shown here is derived from an EMBL/GenBank/DDBJ whole genome shotgun (WGS) entry which is preliminary data.</text>
</comment>
<dbReference type="Pfam" id="PF13639">
    <property type="entry name" value="zf-RING_2"/>
    <property type="match status" value="1"/>
</dbReference>
<evidence type="ECO:0000259" key="1">
    <source>
        <dbReference type="Pfam" id="PF13639"/>
    </source>
</evidence>
<dbReference type="Proteomes" id="UP000824120">
    <property type="component" value="Chromosome 7"/>
</dbReference>